<evidence type="ECO:0000259" key="5">
    <source>
        <dbReference type="Pfam" id="PF25917"/>
    </source>
</evidence>
<evidence type="ECO:0000256" key="1">
    <source>
        <dbReference type="ARBA" id="ARBA00004196"/>
    </source>
</evidence>
<gene>
    <name evidence="9" type="primary">mexA_1</name>
    <name evidence="8" type="ORF">BV133_2723</name>
    <name evidence="9" type="ORF">BVIRIDIS_14560</name>
</gene>
<evidence type="ECO:0000256" key="3">
    <source>
        <dbReference type="ARBA" id="ARBA00022448"/>
    </source>
</evidence>
<evidence type="ECO:0000313" key="8">
    <source>
        <dbReference type="EMBL" id="BAS00317.1"/>
    </source>
</evidence>
<sequence>MVDTCPRLPERLRHRAPFAVALLILLIVFIGIYLWRDARLSPSAAGRARPPVEVSAQTVELEALPQSLEATGSLQSVHAVTLAPEVAGRVVAIRFEAGSRVDAGTPLVELYDAPERAERADALSRAQFARRQDERSRRLAPSDTISKQLLEQREAELEQADAAVQRIDARLSQKTIRAPFAGLIGIRRVDLGQYVNAGDALATLAALDQLYVNFTVPQQDLARLRLGSETTVRTDAFPDWAFPARINAIEPMVEQDTRNIRVQATLANPGQMLRPGLYVTVSVAQPMRPSAILVPATAIQTGPSGDSVFVVRSDRAEPVPVVTGQRRGDRVVVEAGLSPGDRVITSGQLRVQPGATVRVAPPKIASGSPG</sequence>
<dbReference type="Gene3D" id="2.40.420.20">
    <property type="match status" value="1"/>
</dbReference>
<dbReference type="FunFam" id="2.40.30.170:FF:000010">
    <property type="entry name" value="Efflux RND transporter periplasmic adaptor subunit"/>
    <property type="match status" value="1"/>
</dbReference>
<dbReference type="PANTHER" id="PTHR30469:SF29">
    <property type="entry name" value="BLR2860 PROTEIN"/>
    <property type="match status" value="1"/>
</dbReference>
<proteinExistence type="inferred from homology"/>
<dbReference type="EMBL" id="LN907867">
    <property type="protein sequence ID" value="CUU42444.1"/>
    <property type="molecule type" value="Genomic_DNA"/>
</dbReference>
<feature type="domain" description="Multidrug resistance protein MdtA-like C-terminal permuted SH3" evidence="7">
    <location>
        <begin position="291"/>
        <end position="347"/>
    </location>
</feature>
<comment type="similarity">
    <text evidence="2">Belongs to the membrane fusion protein (MFP) (TC 8.A.1) family.</text>
</comment>
<keyword evidence="4" id="KW-0472">Membrane</keyword>
<dbReference type="InterPro" id="IPR058627">
    <property type="entry name" value="MdtA-like_C"/>
</dbReference>
<dbReference type="SUPFAM" id="SSF111369">
    <property type="entry name" value="HlyD-like secretion proteins"/>
    <property type="match status" value="1"/>
</dbReference>
<dbReference type="GO" id="GO:0015562">
    <property type="term" value="F:efflux transmembrane transporter activity"/>
    <property type="evidence" value="ECO:0007669"/>
    <property type="project" value="TreeGrafter"/>
</dbReference>
<dbReference type="InterPro" id="IPR058625">
    <property type="entry name" value="MdtA-like_BSH"/>
</dbReference>
<dbReference type="KEGG" id="bvr:BVIR_2011"/>
<dbReference type="PANTHER" id="PTHR30469">
    <property type="entry name" value="MULTIDRUG RESISTANCE PROTEIN MDTA"/>
    <property type="match status" value="1"/>
</dbReference>
<protein>
    <submittedName>
        <fullName evidence="9">Multidrug resistance protein mexA</fullName>
    </submittedName>
    <submittedName>
        <fullName evidence="8">Probable Co/Zn/Cd efflux system membrane fusion protein</fullName>
    </submittedName>
</protein>
<dbReference type="OrthoDB" id="9806939at2"/>
<dbReference type="EMBL" id="AP014854">
    <property type="protein sequence ID" value="BAS00317.1"/>
    <property type="molecule type" value="Genomic_DNA"/>
</dbReference>
<evidence type="ECO:0000313" key="10">
    <source>
        <dbReference type="Proteomes" id="UP000065734"/>
    </source>
</evidence>
<accession>A0A0H5BIP5</accession>
<dbReference type="InterPro" id="IPR006143">
    <property type="entry name" value="RND_pump_MFP"/>
</dbReference>
<dbReference type="PATRIC" id="fig|1079.6.peg.2086"/>
<name>A0A0H5BIP5_BLAVI</name>
<keyword evidence="4" id="KW-0812">Transmembrane</keyword>
<dbReference type="Gene3D" id="2.40.50.100">
    <property type="match status" value="1"/>
</dbReference>
<dbReference type="InterPro" id="IPR058792">
    <property type="entry name" value="Beta-barrel_RND_2"/>
</dbReference>
<dbReference type="GO" id="GO:1990281">
    <property type="term" value="C:efflux pump complex"/>
    <property type="evidence" value="ECO:0007669"/>
    <property type="project" value="TreeGrafter"/>
</dbReference>
<feature type="domain" description="CusB-like beta-barrel" evidence="6">
    <location>
        <begin position="211"/>
        <end position="285"/>
    </location>
</feature>
<keyword evidence="10" id="KW-1185">Reference proteome</keyword>
<dbReference type="AlphaFoldDB" id="A0A0H5BIP5"/>
<dbReference type="Pfam" id="PF25967">
    <property type="entry name" value="RND-MFP_C"/>
    <property type="match status" value="1"/>
</dbReference>
<dbReference type="Gene3D" id="2.40.30.170">
    <property type="match status" value="1"/>
</dbReference>
<dbReference type="STRING" id="1079.BVIR_2011"/>
<dbReference type="Proteomes" id="UP000065734">
    <property type="component" value="Chromosome I"/>
</dbReference>
<reference evidence="8" key="1">
    <citation type="journal article" date="2015" name="Genome Announc.">
        <title>Complete Genome Sequence of the Bacteriochlorophyll b-Producing Photosynthetic Bacterium Blastochloris viridis.</title>
        <authorList>
            <person name="Tsukatani Y."/>
            <person name="Hirose Y."/>
            <person name="Harada J."/>
            <person name="Misawa N."/>
            <person name="Mori K."/>
            <person name="Inoue K."/>
            <person name="Tamiaki H."/>
        </authorList>
    </citation>
    <scope>NUCLEOTIDE SEQUENCE [LARGE SCALE GENOMIC DNA]</scope>
    <source>
        <strain evidence="8">DSM 133</strain>
    </source>
</reference>
<dbReference type="NCBIfam" id="TIGR01730">
    <property type="entry name" value="RND_mfp"/>
    <property type="match status" value="1"/>
</dbReference>
<dbReference type="Pfam" id="PF25917">
    <property type="entry name" value="BSH_RND"/>
    <property type="match status" value="1"/>
</dbReference>
<reference evidence="9" key="2">
    <citation type="submission" date="2015-11" db="EMBL/GenBank/DDBJ databases">
        <authorList>
            <person name="Zhang Y."/>
            <person name="Guo Z."/>
        </authorList>
    </citation>
    <scope>NUCLEOTIDE SEQUENCE</scope>
    <source>
        <strain evidence="9">1</strain>
    </source>
</reference>
<dbReference type="Gene3D" id="1.10.287.470">
    <property type="entry name" value="Helix hairpin bin"/>
    <property type="match status" value="1"/>
</dbReference>
<dbReference type="Pfam" id="PF25954">
    <property type="entry name" value="Beta-barrel_RND_2"/>
    <property type="match status" value="1"/>
</dbReference>
<keyword evidence="3" id="KW-0813">Transport</keyword>
<reference evidence="10" key="3">
    <citation type="journal article" date="2016" name="Genome Announc.">
        <title>Revised genome sequence of the purple photosynthetic bacterium Blastochloris viridis.</title>
        <authorList>
            <person name="Liu L.N."/>
            <person name="Faulkner M."/>
            <person name="Liu X."/>
            <person name="Huang F."/>
            <person name="Darby A.C."/>
            <person name="Hall N."/>
        </authorList>
    </citation>
    <scope>NUCLEOTIDE SEQUENCE [LARGE SCALE GENOMIC DNA]</scope>
    <source>
        <strain evidence="10">ATCC 19567 / DSM 133 / F</strain>
    </source>
</reference>
<evidence type="ECO:0000313" key="9">
    <source>
        <dbReference type="EMBL" id="CUU42444.1"/>
    </source>
</evidence>
<evidence type="ECO:0000259" key="7">
    <source>
        <dbReference type="Pfam" id="PF25967"/>
    </source>
</evidence>
<organism evidence="9 10">
    <name type="scientific">Blastochloris viridis</name>
    <name type="common">Rhodopseudomonas viridis</name>
    <dbReference type="NCBI Taxonomy" id="1079"/>
    <lineage>
        <taxon>Bacteria</taxon>
        <taxon>Pseudomonadati</taxon>
        <taxon>Pseudomonadota</taxon>
        <taxon>Alphaproteobacteria</taxon>
        <taxon>Hyphomicrobiales</taxon>
        <taxon>Blastochloridaceae</taxon>
        <taxon>Blastochloris</taxon>
    </lineage>
</organism>
<comment type="subcellular location">
    <subcellularLocation>
        <location evidence="1">Cell envelope</location>
    </subcellularLocation>
</comment>
<feature type="domain" description="Multidrug resistance protein MdtA-like barrel-sandwich hybrid" evidence="5">
    <location>
        <begin position="79"/>
        <end position="203"/>
    </location>
</feature>
<keyword evidence="4" id="KW-1133">Transmembrane helix</keyword>
<evidence type="ECO:0000259" key="6">
    <source>
        <dbReference type="Pfam" id="PF25954"/>
    </source>
</evidence>
<feature type="transmembrane region" description="Helical" evidence="4">
    <location>
        <begin position="16"/>
        <end position="35"/>
    </location>
</feature>
<evidence type="ECO:0000256" key="2">
    <source>
        <dbReference type="ARBA" id="ARBA00009477"/>
    </source>
</evidence>
<evidence type="ECO:0000256" key="4">
    <source>
        <dbReference type="SAM" id="Phobius"/>
    </source>
</evidence>